<accession>A0A1V3ZZC3</accession>
<evidence type="ECO:0000256" key="1">
    <source>
        <dbReference type="ARBA" id="ARBA00023125"/>
    </source>
</evidence>
<dbReference type="GO" id="GO:0005829">
    <property type="term" value="C:cytosol"/>
    <property type="evidence" value="ECO:0007669"/>
    <property type="project" value="TreeGrafter"/>
</dbReference>
<dbReference type="Pfam" id="PF02575">
    <property type="entry name" value="YbaB_DNA_bd"/>
    <property type="match status" value="1"/>
</dbReference>
<dbReference type="SUPFAM" id="SSF82607">
    <property type="entry name" value="YbaB-like"/>
    <property type="match status" value="1"/>
</dbReference>
<keyword evidence="5" id="KW-1185">Reference proteome</keyword>
<proteinExistence type="inferred from homology"/>
<comment type="similarity">
    <text evidence="2">Belongs to the YbaB/EbfC family.</text>
</comment>
<dbReference type="Gene3D" id="3.30.1310.10">
    <property type="entry name" value="Nucleoid-associated protein YbaB-like domain"/>
    <property type="match status" value="1"/>
</dbReference>
<dbReference type="NCBIfam" id="TIGR00103">
    <property type="entry name" value="DNA_YbaB_EbfC"/>
    <property type="match status" value="1"/>
</dbReference>
<comment type="caution">
    <text evidence="4">The sequence shown here is derived from an EMBL/GenBank/DDBJ whole genome shotgun (WGS) entry which is preliminary data.</text>
</comment>
<comment type="subunit">
    <text evidence="2">Homodimer.</text>
</comment>
<keyword evidence="2" id="KW-0963">Cytoplasm</keyword>
<reference evidence="4 5" key="1">
    <citation type="submission" date="2017-02" db="EMBL/GenBank/DDBJ databases">
        <title>Draft Genome Sequence of Streptomyces tsukubaensis F601, a Producer of the immunosuppressant tacrolimus FK506.</title>
        <authorList>
            <person name="Zong G."/>
            <person name="Zhong C."/>
            <person name="Fu J."/>
            <person name="Qin R."/>
            <person name="Cao G."/>
        </authorList>
    </citation>
    <scope>NUCLEOTIDE SEQUENCE [LARGE SCALE GENOMIC DNA]</scope>
    <source>
        <strain evidence="4 5">F601</strain>
    </source>
</reference>
<evidence type="ECO:0000313" key="5">
    <source>
        <dbReference type="Proteomes" id="UP000190539"/>
    </source>
</evidence>
<name>A0A1V3ZZC3_9ACTN</name>
<dbReference type="InterPro" id="IPR004401">
    <property type="entry name" value="YbaB/EbfC"/>
</dbReference>
<sequence length="130" mass="13318">MTDSGQIDFAALAGQARRMEGEVAGVEQDLSKIQATGYGGDGLVTATVSGEGRIVSLRIDPSVIDPADAETLSDLVIKAVDSANQALQEQRAASVSAITDGLQGLLEGLRPRETGHPGPRTRGGGGFTAK</sequence>
<dbReference type="HAMAP" id="MF_00274">
    <property type="entry name" value="DNA_YbaB_EbfC"/>
    <property type="match status" value="1"/>
</dbReference>
<feature type="compositionally biased region" description="Gly residues" evidence="3">
    <location>
        <begin position="121"/>
        <end position="130"/>
    </location>
</feature>
<evidence type="ECO:0000256" key="2">
    <source>
        <dbReference type="HAMAP-Rule" id="MF_00274"/>
    </source>
</evidence>
<dbReference type="AlphaFoldDB" id="A0A1V3ZZC3"/>
<dbReference type="STRING" id="83656.B1H18_32130"/>
<dbReference type="EMBL" id="MVFC01000047">
    <property type="protein sequence ID" value="OON71823.1"/>
    <property type="molecule type" value="Genomic_DNA"/>
</dbReference>
<dbReference type="PANTHER" id="PTHR33449:SF1">
    <property type="entry name" value="NUCLEOID-ASSOCIATED PROTEIN YBAB"/>
    <property type="match status" value="1"/>
</dbReference>
<keyword evidence="1 2" id="KW-0238">DNA-binding</keyword>
<organism evidence="4 5">
    <name type="scientific">Streptomyces tsukubensis</name>
    <dbReference type="NCBI Taxonomy" id="83656"/>
    <lineage>
        <taxon>Bacteria</taxon>
        <taxon>Bacillati</taxon>
        <taxon>Actinomycetota</taxon>
        <taxon>Actinomycetes</taxon>
        <taxon>Kitasatosporales</taxon>
        <taxon>Streptomycetaceae</taxon>
        <taxon>Streptomyces</taxon>
    </lineage>
</organism>
<evidence type="ECO:0000256" key="3">
    <source>
        <dbReference type="SAM" id="MobiDB-lite"/>
    </source>
</evidence>
<feature type="region of interest" description="Disordered" evidence="3">
    <location>
        <begin position="108"/>
        <end position="130"/>
    </location>
</feature>
<protein>
    <recommendedName>
        <fullName evidence="2">Nucleoid-associated protein B1H18_32130</fullName>
    </recommendedName>
</protein>
<dbReference type="InterPro" id="IPR036894">
    <property type="entry name" value="YbaB-like_sf"/>
</dbReference>
<dbReference type="RefSeq" id="WP_077973994.1">
    <property type="nucleotide sequence ID" value="NZ_CP045178.1"/>
</dbReference>
<dbReference type="Proteomes" id="UP000190539">
    <property type="component" value="Unassembled WGS sequence"/>
</dbReference>
<dbReference type="GO" id="GO:0043590">
    <property type="term" value="C:bacterial nucleoid"/>
    <property type="evidence" value="ECO:0007669"/>
    <property type="project" value="UniProtKB-UniRule"/>
</dbReference>
<dbReference type="PANTHER" id="PTHR33449">
    <property type="entry name" value="NUCLEOID-ASSOCIATED PROTEIN YBAB"/>
    <property type="match status" value="1"/>
</dbReference>
<comment type="function">
    <text evidence="2">Binds to DNA and alters its conformation. May be involved in regulation of gene expression, nucleoid organization and DNA protection.</text>
</comment>
<comment type="subcellular location">
    <subcellularLocation>
        <location evidence="2">Cytoplasm</location>
        <location evidence="2">Nucleoid</location>
    </subcellularLocation>
</comment>
<evidence type="ECO:0000313" key="4">
    <source>
        <dbReference type="EMBL" id="OON71823.1"/>
    </source>
</evidence>
<dbReference type="GO" id="GO:0003677">
    <property type="term" value="F:DNA binding"/>
    <property type="evidence" value="ECO:0007669"/>
    <property type="project" value="UniProtKB-UniRule"/>
</dbReference>
<gene>
    <name evidence="4" type="ORF">B1H18_32130</name>
</gene>
<dbReference type="OrthoDB" id="9809370at2"/>